<dbReference type="Pfam" id="PF11167">
    <property type="entry name" value="DUF2953"/>
    <property type="match status" value="1"/>
</dbReference>
<keyword evidence="1" id="KW-0472">Membrane</keyword>
<protein>
    <submittedName>
        <fullName evidence="2">DUF2953 family protein</fullName>
    </submittedName>
</protein>
<keyword evidence="1" id="KW-1133">Transmembrane helix</keyword>
<evidence type="ECO:0000313" key="3">
    <source>
        <dbReference type="Proteomes" id="UP000295325"/>
    </source>
</evidence>
<accession>A0A4R7KRE0</accession>
<dbReference type="OrthoDB" id="1958036at2"/>
<dbReference type="AlphaFoldDB" id="A0A4R7KRE0"/>
<gene>
    <name evidence="2" type="ORF">EDD71_10592</name>
</gene>
<dbReference type="InterPro" id="IPR021338">
    <property type="entry name" value="DUF2953"/>
</dbReference>
<reference evidence="2 3" key="1">
    <citation type="submission" date="2019-03" db="EMBL/GenBank/DDBJ databases">
        <title>Genomic Encyclopedia of Type Strains, Phase IV (KMG-IV): sequencing the most valuable type-strain genomes for metagenomic binning, comparative biology and taxonomic classification.</title>
        <authorList>
            <person name="Goeker M."/>
        </authorList>
    </citation>
    <scope>NUCLEOTIDE SEQUENCE [LARGE SCALE GENOMIC DNA]</scope>
    <source>
        <strain evidence="2 3">DSM 24455</strain>
    </source>
</reference>
<evidence type="ECO:0000256" key="1">
    <source>
        <dbReference type="SAM" id="Phobius"/>
    </source>
</evidence>
<comment type="caution">
    <text evidence="2">The sequence shown here is derived from an EMBL/GenBank/DDBJ whole genome shotgun (WGS) entry which is preliminary data.</text>
</comment>
<name>A0A4R7KRE0_9CLOT</name>
<organism evidence="2 3">
    <name type="scientific">Fonticella tunisiensis</name>
    <dbReference type="NCBI Taxonomy" id="1096341"/>
    <lineage>
        <taxon>Bacteria</taxon>
        <taxon>Bacillati</taxon>
        <taxon>Bacillota</taxon>
        <taxon>Clostridia</taxon>
        <taxon>Eubacteriales</taxon>
        <taxon>Clostridiaceae</taxon>
        <taxon>Fonticella</taxon>
    </lineage>
</organism>
<keyword evidence="1" id="KW-0812">Transmembrane</keyword>
<evidence type="ECO:0000313" key="2">
    <source>
        <dbReference type="EMBL" id="TDT61913.1"/>
    </source>
</evidence>
<proteinExistence type="predicted"/>
<dbReference type="Proteomes" id="UP000295325">
    <property type="component" value="Unassembled WGS sequence"/>
</dbReference>
<sequence length="173" mass="20651">MVLNILFIAMIIILFLILLLFTLRVEIELFFKNKKFNANLKIFKVIKINLKDKNKKEREGKLDFARISAILNRKNTEHVKYLLSKSDMEVYGTLIFGTSYPDKTALLYGFINSLLYTIEPVIQSTFKSFEREYKVYPDLKNKKLEYEVKIKIYLKIIHYIKYKLRSMKDAKKM</sequence>
<dbReference type="RefSeq" id="WP_133627545.1">
    <property type="nucleotide sequence ID" value="NZ_SOAZ01000005.1"/>
</dbReference>
<dbReference type="EMBL" id="SOAZ01000005">
    <property type="protein sequence ID" value="TDT61913.1"/>
    <property type="molecule type" value="Genomic_DNA"/>
</dbReference>
<keyword evidence="3" id="KW-1185">Reference proteome</keyword>
<feature type="transmembrane region" description="Helical" evidence="1">
    <location>
        <begin position="6"/>
        <end position="25"/>
    </location>
</feature>